<accession>A0A8J1U1M1</accession>
<dbReference type="Proteomes" id="UP000749559">
    <property type="component" value="Unassembled WGS sequence"/>
</dbReference>
<reference evidence="1" key="1">
    <citation type="submission" date="2022-03" db="EMBL/GenBank/DDBJ databases">
        <authorList>
            <person name="Martin C."/>
        </authorList>
    </citation>
    <scope>NUCLEOTIDE SEQUENCE</scope>
</reference>
<dbReference type="InterPro" id="IPR019387">
    <property type="entry name" value="SAYSvFN_dom"/>
</dbReference>
<dbReference type="PANTHER" id="PTHR13527:SF0">
    <property type="entry name" value="SAYSVFN DOMAIN-CONTAINING PROTEIN 1"/>
    <property type="match status" value="1"/>
</dbReference>
<sequence length="195" mass="22181">EIKMSIEEQLATYRDRKKRENVQLSPFAAIFSRHKTIYKHPSNEGVATGSTKGPSSMNSEVVYSEAENIPVLAKDKLSAPINNTLPVVDGQEKSPGNFLTRLCTENRFISNTLFLKMILWLILMGLFVELEFGAVFFVISAFYFMYKNMRTKKKDEEAPSAYSVFNPNCERIDGTIDAEQFEKELKYGAVAFNHN</sequence>
<proteinExistence type="predicted"/>
<gene>
    <name evidence="1" type="ORF">OFUS_LOCUS17221</name>
</gene>
<dbReference type="OrthoDB" id="71310at2759"/>
<dbReference type="EMBL" id="CAIIXF020000008">
    <property type="protein sequence ID" value="CAH1792217.1"/>
    <property type="molecule type" value="Genomic_DNA"/>
</dbReference>
<feature type="non-terminal residue" evidence="1">
    <location>
        <position position="195"/>
    </location>
</feature>
<name>A0A8J1U1M1_OWEFU</name>
<dbReference type="PANTHER" id="PTHR13527">
    <property type="entry name" value="SAYSVFN DOMAIN-CONTAINING PROTEIN 1"/>
    <property type="match status" value="1"/>
</dbReference>
<evidence type="ECO:0000313" key="2">
    <source>
        <dbReference type="Proteomes" id="UP000749559"/>
    </source>
</evidence>
<protein>
    <submittedName>
        <fullName evidence="1">Uncharacterized protein</fullName>
    </submittedName>
</protein>
<dbReference type="AlphaFoldDB" id="A0A8J1U1M1"/>
<evidence type="ECO:0000313" key="1">
    <source>
        <dbReference type="EMBL" id="CAH1792217.1"/>
    </source>
</evidence>
<organism evidence="1 2">
    <name type="scientific">Owenia fusiformis</name>
    <name type="common">Polychaete worm</name>
    <dbReference type="NCBI Taxonomy" id="6347"/>
    <lineage>
        <taxon>Eukaryota</taxon>
        <taxon>Metazoa</taxon>
        <taxon>Spiralia</taxon>
        <taxon>Lophotrochozoa</taxon>
        <taxon>Annelida</taxon>
        <taxon>Polychaeta</taxon>
        <taxon>Sedentaria</taxon>
        <taxon>Canalipalpata</taxon>
        <taxon>Sabellida</taxon>
        <taxon>Oweniida</taxon>
        <taxon>Oweniidae</taxon>
        <taxon>Owenia</taxon>
    </lineage>
</organism>
<comment type="caution">
    <text evidence="1">The sequence shown here is derived from an EMBL/GenBank/DDBJ whole genome shotgun (WGS) entry which is preliminary data.</text>
</comment>
<keyword evidence="2" id="KW-1185">Reference proteome</keyword>
<dbReference type="Pfam" id="PF10260">
    <property type="entry name" value="SAYSvFN"/>
    <property type="match status" value="1"/>
</dbReference>
<dbReference type="InterPro" id="IPR039159">
    <property type="entry name" value="SAYSD1"/>
</dbReference>